<comment type="cofactor">
    <cofactor evidence="2">
        <name>K(+)</name>
        <dbReference type="ChEBI" id="CHEBI:29103"/>
    </cofactor>
</comment>
<dbReference type="PANTHER" id="PTHR46570:SF1">
    <property type="entry name" value="TUBULIN--TYROSINE LIGASE"/>
    <property type="match status" value="1"/>
</dbReference>
<comment type="caution">
    <text evidence="14">The sequence shown here is derived from an EMBL/GenBank/DDBJ whole genome shotgun (WGS) entry which is preliminary data.</text>
</comment>
<keyword evidence="15" id="KW-1185">Reference proteome</keyword>
<comment type="subunit">
    <text evidence="4">Monomer.</text>
</comment>
<evidence type="ECO:0000256" key="4">
    <source>
        <dbReference type="ARBA" id="ARBA00011245"/>
    </source>
</evidence>
<evidence type="ECO:0000256" key="8">
    <source>
        <dbReference type="ARBA" id="ARBA00022842"/>
    </source>
</evidence>
<reference evidence="14 15" key="1">
    <citation type="submission" date="2013-07" db="EMBL/GenBank/DDBJ databases">
        <authorList>
            <person name="Stoco P.H."/>
            <person name="Wagner G."/>
            <person name="Gerber A."/>
            <person name="Zaha A."/>
            <person name="Thompson C."/>
            <person name="Bartholomeu D.C."/>
            <person name="Luckemeyer D.D."/>
            <person name="Bahia D."/>
            <person name="Loreto E."/>
            <person name="Prestes E.B."/>
            <person name="Lima F.M."/>
            <person name="Rodrigues-Luiz G."/>
            <person name="Vallejo G.A."/>
            <person name="Filho J.F."/>
            <person name="Monteiro K.M."/>
            <person name="Tyler K.M."/>
            <person name="de Almeida L.G."/>
            <person name="Ortiz M.F."/>
            <person name="Siervo M.A."/>
            <person name="de Moraes M.H."/>
            <person name="Cunha O.L."/>
            <person name="Mendonca-Neto R."/>
            <person name="Silva R."/>
            <person name="Teixeira S.M."/>
            <person name="Murta S.M."/>
            <person name="Sincero T.C."/>
            <person name="Mendes T.A."/>
            <person name="Urmenyi T.P."/>
            <person name="Silva V.G."/>
            <person name="da Rocha W.D."/>
            <person name="Andersson B."/>
            <person name="Romanha A.J."/>
            <person name="Steindel M."/>
            <person name="de Vasconcelos A.T."/>
            <person name="Grisard E.C."/>
        </authorList>
    </citation>
    <scope>NUCLEOTIDE SEQUENCE [LARGE SCALE GENOMIC DNA]</scope>
    <source>
        <strain evidence="14 15">SC58</strain>
    </source>
</reference>
<keyword evidence="6" id="KW-0547">Nucleotide-binding</keyword>
<dbReference type="Gene3D" id="3.30.470.20">
    <property type="entry name" value="ATP-grasp fold, B domain"/>
    <property type="match status" value="1"/>
</dbReference>
<dbReference type="Pfam" id="PF03133">
    <property type="entry name" value="TTL"/>
    <property type="match status" value="1"/>
</dbReference>
<dbReference type="GO" id="GO:0004835">
    <property type="term" value="F:tubulin-tyrosine ligase activity"/>
    <property type="evidence" value="ECO:0007669"/>
    <property type="project" value="UniProtKB-EC"/>
</dbReference>
<protein>
    <recommendedName>
        <fullName evidence="12">Tubulin--tyrosine ligase</fullName>
        <ecNumber evidence="11">6.3.2.25</ecNumber>
    </recommendedName>
</protein>
<accession>A0A061J1A2</accession>
<evidence type="ECO:0000256" key="10">
    <source>
        <dbReference type="ARBA" id="ARBA00037791"/>
    </source>
</evidence>
<dbReference type="InterPro" id="IPR004344">
    <property type="entry name" value="TTL/TTLL_fam"/>
</dbReference>
<evidence type="ECO:0000256" key="5">
    <source>
        <dbReference type="ARBA" id="ARBA00022598"/>
    </source>
</evidence>
<evidence type="ECO:0000256" key="6">
    <source>
        <dbReference type="ARBA" id="ARBA00022741"/>
    </source>
</evidence>
<evidence type="ECO:0000256" key="2">
    <source>
        <dbReference type="ARBA" id="ARBA00001958"/>
    </source>
</evidence>
<dbReference type="PROSITE" id="PS51221">
    <property type="entry name" value="TTL"/>
    <property type="match status" value="1"/>
</dbReference>
<evidence type="ECO:0000256" key="9">
    <source>
        <dbReference type="ARBA" id="ARBA00022958"/>
    </source>
</evidence>
<dbReference type="SUPFAM" id="SSF56059">
    <property type="entry name" value="Glutathione synthetase ATP-binding domain-like"/>
    <property type="match status" value="1"/>
</dbReference>
<dbReference type="EMBL" id="AUPL01003095">
    <property type="protein sequence ID" value="ESL09188.1"/>
    <property type="molecule type" value="Genomic_DNA"/>
</dbReference>
<comment type="function">
    <text evidence="10">Catalyzes the post-translational addition of a tyrosine to the C-terminal end of detyrosinated alpha-tubulin.</text>
</comment>
<keyword evidence="7" id="KW-0067">ATP-binding</keyword>
<comment type="similarity">
    <text evidence="3">Belongs to the tubulin--tyrosine ligase family.</text>
</comment>
<dbReference type="OrthoDB" id="18862at2759"/>
<dbReference type="InterPro" id="IPR052492">
    <property type="entry name" value="Tubulin-tyrosine_ligase"/>
</dbReference>
<evidence type="ECO:0000256" key="13">
    <source>
        <dbReference type="ARBA" id="ARBA00047950"/>
    </source>
</evidence>
<evidence type="ECO:0000256" key="1">
    <source>
        <dbReference type="ARBA" id="ARBA00001946"/>
    </source>
</evidence>
<comment type="catalytic activity">
    <reaction evidence="13">
        <text>C-terminal L-alpha-aminoacyl-L-glutamyl-L-glutamyl-[tubulin] + L-tyrosine + ATP = C-terminal L-alpha-aminoacyl-L-glutamyl-L-glutamyl-L-tyrosyl-[tubulin] + ADP + phosphate + H(+)</text>
        <dbReference type="Rhea" id="RHEA:17605"/>
        <dbReference type="Rhea" id="RHEA-COMP:16434"/>
        <dbReference type="Rhea" id="RHEA-COMP:16435"/>
        <dbReference type="ChEBI" id="CHEBI:15378"/>
        <dbReference type="ChEBI" id="CHEBI:30616"/>
        <dbReference type="ChEBI" id="CHEBI:43474"/>
        <dbReference type="ChEBI" id="CHEBI:58315"/>
        <dbReference type="ChEBI" id="CHEBI:149554"/>
        <dbReference type="ChEBI" id="CHEBI:149555"/>
        <dbReference type="ChEBI" id="CHEBI:456216"/>
        <dbReference type="EC" id="6.3.2.25"/>
    </reaction>
</comment>
<dbReference type="GO" id="GO:0005876">
    <property type="term" value="C:spindle microtubule"/>
    <property type="evidence" value="ECO:0007669"/>
    <property type="project" value="TreeGrafter"/>
</dbReference>
<sequence>MRSWTGRELVVAPYGRPLRLEHVALFLGEKISAEKFVESRRLHAERQNKHHGIRQTRDAGGASKFDMPCIVNCVEKLHCITLKGSMVSTLLAYHSQSWKELDHYLPLTFQIIPRKPRDDERRMLLKTLQKRSNIGTLWIAKSSSGCHGEGVEIFCNKGNGAMNMLNYIDGQKDPYMWVVQSYIDHPLLYHRRKFDVRFWVLLCADRYEIYVYKRLVMRMCSIEYSPKSATTTTAVGRLAHITNHCVQAQSSFFEAFEKGNELWRQHLDAVIRYEGKKILEKGIMHDGANPHLEPSLANTILPQVYHIAVETLLAARKVIPAGRSPYMTPCFQLFGYDFLIDERLRAWLLEINGAPGVADRLLPALVQDTIEIVLTPFFPNTTKSAIQRSGTTRPNEYVRVYP</sequence>
<name>A0A061J1A2_TRYRA</name>
<gene>
    <name evidence="14" type="ORF">TRSC58_03095</name>
</gene>
<dbReference type="GO" id="GO:0005524">
    <property type="term" value="F:ATP binding"/>
    <property type="evidence" value="ECO:0007669"/>
    <property type="project" value="UniProtKB-KW"/>
</dbReference>
<keyword evidence="9" id="KW-0630">Potassium</keyword>
<dbReference type="VEuPathDB" id="TriTrypDB:TRSC58_03095"/>
<evidence type="ECO:0000256" key="7">
    <source>
        <dbReference type="ARBA" id="ARBA00022840"/>
    </source>
</evidence>
<proteinExistence type="inferred from homology"/>
<organism evidence="14 15">
    <name type="scientific">Trypanosoma rangeli SC58</name>
    <dbReference type="NCBI Taxonomy" id="429131"/>
    <lineage>
        <taxon>Eukaryota</taxon>
        <taxon>Discoba</taxon>
        <taxon>Euglenozoa</taxon>
        <taxon>Kinetoplastea</taxon>
        <taxon>Metakinetoplastina</taxon>
        <taxon>Trypanosomatida</taxon>
        <taxon>Trypanosomatidae</taxon>
        <taxon>Trypanosoma</taxon>
        <taxon>Herpetosoma</taxon>
    </lineage>
</organism>
<comment type="cofactor">
    <cofactor evidence="1">
        <name>Mg(2+)</name>
        <dbReference type="ChEBI" id="CHEBI:18420"/>
    </cofactor>
</comment>
<keyword evidence="5" id="KW-0436">Ligase</keyword>
<evidence type="ECO:0000313" key="14">
    <source>
        <dbReference type="EMBL" id="ESL09188.1"/>
    </source>
</evidence>
<evidence type="ECO:0000256" key="11">
    <source>
        <dbReference type="ARBA" id="ARBA00038960"/>
    </source>
</evidence>
<evidence type="ECO:0000256" key="12">
    <source>
        <dbReference type="ARBA" id="ARBA00041021"/>
    </source>
</evidence>
<dbReference type="Proteomes" id="UP000031737">
    <property type="component" value="Unassembled WGS sequence"/>
</dbReference>
<evidence type="ECO:0000313" key="15">
    <source>
        <dbReference type="Proteomes" id="UP000031737"/>
    </source>
</evidence>
<keyword evidence="8" id="KW-0460">Magnesium</keyword>
<dbReference type="PANTHER" id="PTHR46570">
    <property type="entry name" value="TUBULIN--TYROSINE LIGASE"/>
    <property type="match status" value="1"/>
</dbReference>
<dbReference type="AlphaFoldDB" id="A0A061J1A2"/>
<evidence type="ECO:0000256" key="3">
    <source>
        <dbReference type="ARBA" id="ARBA00006820"/>
    </source>
</evidence>
<dbReference type="GO" id="GO:0000226">
    <property type="term" value="P:microtubule cytoskeleton organization"/>
    <property type="evidence" value="ECO:0007669"/>
    <property type="project" value="TreeGrafter"/>
</dbReference>
<dbReference type="EC" id="6.3.2.25" evidence="11"/>